<protein>
    <submittedName>
        <fullName evidence="1 2">Uncharacterized protein</fullName>
    </submittedName>
</protein>
<reference evidence="2" key="3">
    <citation type="submission" date="2015-06" db="UniProtKB">
        <authorList>
            <consortium name="EnsemblProtists"/>
        </authorList>
    </citation>
    <scope>IDENTIFICATION</scope>
</reference>
<reference evidence="1 3" key="1">
    <citation type="journal article" date="2012" name="Nature">
        <title>Algal genomes reveal evolutionary mosaicism and the fate of nucleomorphs.</title>
        <authorList>
            <consortium name="DOE Joint Genome Institute"/>
            <person name="Curtis B.A."/>
            <person name="Tanifuji G."/>
            <person name="Burki F."/>
            <person name="Gruber A."/>
            <person name="Irimia M."/>
            <person name="Maruyama S."/>
            <person name="Arias M.C."/>
            <person name="Ball S.G."/>
            <person name="Gile G.H."/>
            <person name="Hirakawa Y."/>
            <person name="Hopkins J.F."/>
            <person name="Kuo A."/>
            <person name="Rensing S.A."/>
            <person name="Schmutz J."/>
            <person name="Symeonidi A."/>
            <person name="Elias M."/>
            <person name="Eveleigh R.J."/>
            <person name="Herman E.K."/>
            <person name="Klute M.J."/>
            <person name="Nakayama T."/>
            <person name="Obornik M."/>
            <person name="Reyes-Prieto A."/>
            <person name="Armbrust E.V."/>
            <person name="Aves S.J."/>
            <person name="Beiko R.G."/>
            <person name="Coutinho P."/>
            <person name="Dacks J.B."/>
            <person name="Durnford D.G."/>
            <person name="Fast N.M."/>
            <person name="Green B.R."/>
            <person name="Grisdale C.J."/>
            <person name="Hempel F."/>
            <person name="Henrissat B."/>
            <person name="Hoppner M.P."/>
            <person name="Ishida K."/>
            <person name="Kim E."/>
            <person name="Koreny L."/>
            <person name="Kroth P.G."/>
            <person name="Liu Y."/>
            <person name="Malik S.B."/>
            <person name="Maier U.G."/>
            <person name="McRose D."/>
            <person name="Mock T."/>
            <person name="Neilson J.A."/>
            <person name="Onodera N.T."/>
            <person name="Poole A.M."/>
            <person name="Pritham E.J."/>
            <person name="Richards T.A."/>
            <person name="Rocap G."/>
            <person name="Roy S.W."/>
            <person name="Sarai C."/>
            <person name="Schaack S."/>
            <person name="Shirato S."/>
            <person name="Slamovits C.H."/>
            <person name="Spencer D.F."/>
            <person name="Suzuki S."/>
            <person name="Worden A.Z."/>
            <person name="Zauner S."/>
            <person name="Barry K."/>
            <person name="Bell C."/>
            <person name="Bharti A.K."/>
            <person name="Crow J.A."/>
            <person name="Grimwood J."/>
            <person name="Kramer R."/>
            <person name="Lindquist E."/>
            <person name="Lucas S."/>
            <person name="Salamov A."/>
            <person name="McFadden G.I."/>
            <person name="Lane C.E."/>
            <person name="Keeling P.J."/>
            <person name="Gray M.W."/>
            <person name="Grigoriev I.V."/>
            <person name="Archibald J.M."/>
        </authorList>
    </citation>
    <scope>NUCLEOTIDE SEQUENCE</scope>
    <source>
        <strain evidence="1 3">CCMP2712</strain>
    </source>
</reference>
<dbReference type="PaxDb" id="55529-EKX30814"/>
<dbReference type="HOGENOM" id="CLU_920082_0_0_1"/>
<dbReference type="AlphaFoldDB" id="L1I4M1"/>
<organism evidence="1">
    <name type="scientific">Guillardia theta (strain CCMP2712)</name>
    <name type="common">Cryptophyte</name>
    <dbReference type="NCBI Taxonomy" id="905079"/>
    <lineage>
        <taxon>Eukaryota</taxon>
        <taxon>Cryptophyceae</taxon>
        <taxon>Pyrenomonadales</taxon>
        <taxon>Geminigeraceae</taxon>
        <taxon>Guillardia</taxon>
    </lineage>
</organism>
<feature type="non-terminal residue" evidence="1">
    <location>
        <position position="303"/>
    </location>
</feature>
<evidence type="ECO:0000313" key="2">
    <source>
        <dbReference type="EnsemblProtists" id="EKX30814"/>
    </source>
</evidence>
<dbReference type="EnsemblProtists" id="EKX30814">
    <property type="protein sequence ID" value="EKX30814"/>
    <property type="gene ID" value="GUITHDRAFT_149659"/>
</dbReference>
<dbReference type="Proteomes" id="UP000011087">
    <property type="component" value="Unassembled WGS sequence"/>
</dbReference>
<proteinExistence type="predicted"/>
<keyword evidence="3" id="KW-1185">Reference proteome</keyword>
<name>L1I4M1_GUITC</name>
<dbReference type="GeneID" id="17287534"/>
<dbReference type="RefSeq" id="XP_005817794.1">
    <property type="nucleotide sequence ID" value="XM_005817737.1"/>
</dbReference>
<reference evidence="3" key="2">
    <citation type="submission" date="2012-11" db="EMBL/GenBank/DDBJ databases">
        <authorList>
            <person name="Kuo A."/>
            <person name="Curtis B.A."/>
            <person name="Tanifuji G."/>
            <person name="Burki F."/>
            <person name="Gruber A."/>
            <person name="Irimia M."/>
            <person name="Maruyama S."/>
            <person name="Arias M.C."/>
            <person name="Ball S.G."/>
            <person name="Gile G.H."/>
            <person name="Hirakawa Y."/>
            <person name="Hopkins J.F."/>
            <person name="Rensing S.A."/>
            <person name="Schmutz J."/>
            <person name="Symeonidi A."/>
            <person name="Elias M."/>
            <person name="Eveleigh R.J."/>
            <person name="Herman E.K."/>
            <person name="Klute M.J."/>
            <person name="Nakayama T."/>
            <person name="Obornik M."/>
            <person name="Reyes-Prieto A."/>
            <person name="Armbrust E.V."/>
            <person name="Aves S.J."/>
            <person name="Beiko R.G."/>
            <person name="Coutinho P."/>
            <person name="Dacks J.B."/>
            <person name="Durnford D.G."/>
            <person name="Fast N.M."/>
            <person name="Green B.R."/>
            <person name="Grisdale C."/>
            <person name="Hempe F."/>
            <person name="Henrissat B."/>
            <person name="Hoppner M.P."/>
            <person name="Ishida K.-I."/>
            <person name="Kim E."/>
            <person name="Koreny L."/>
            <person name="Kroth P.G."/>
            <person name="Liu Y."/>
            <person name="Malik S.-B."/>
            <person name="Maier U.G."/>
            <person name="McRose D."/>
            <person name="Mock T."/>
            <person name="Neilson J.A."/>
            <person name="Onodera N.T."/>
            <person name="Poole A.M."/>
            <person name="Pritham E.J."/>
            <person name="Richards T.A."/>
            <person name="Rocap G."/>
            <person name="Roy S.W."/>
            <person name="Sarai C."/>
            <person name="Schaack S."/>
            <person name="Shirato S."/>
            <person name="Slamovits C.H."/>
            <person name="Spencer D.F."/>
            <person name="Suzuki S."/>
            <person name="Worden A.Z."/>
            <person name="Zauner S."/>
            <person name="Barry K."/>
            <person name="Bell C."/>
            <person name="Bharti A.K."/>
            <person name="Crow J.A."/>
            <person name="Grimwood J."/>
            <person name="Kramer R."/>
            <person name="Lindquist E."/>
            <person name="Lucas S."/>
            <person name="Salamov A."/>
            <person name="McFadden G.I."/>
            <person name="Lane C.E."/>
            <person name="Keeling P.J."/>
            <person name="Gray M.W."/>
            <person name="Grigoriev I.V."/>
            <person name="Archibald J.M."/>
        </authorList>
    </citation>
    <scope>NUCLEOTIDE SEQUENCE</scope>
    <source>
        <strain evidence="3">CCMP2712</strain>
    </source>
</reference>
<accession>L1I4M1</accession>
<evidence type="ECO:0000313" key="1">
    <source>
        <dbReference type="EMBL" id="EKX30814.1"/>
    </source>
</evidence>
<dbReference type="EMBL" id="JH993530">
    <property type="protein sequence ID" value="EKX30814.1"/>
    <property type="molecule type" value="Genomic_DNA"/>
</dbReference>
<sequence>MTFSSWLLQVPVEDLASGPGVSKLPPQLAQEQAAMPTGKYYLMKMIRRQVEWKRRQKQHKEDAAASQVHMLRSYKQIMADKLARMKAISHAKLLAKKHGDQVAPDQLLLKAKQLQAKSRMMSKKQVGPTQLLQLTPELYEEAARSYQQVGETVYRMPPPNYQYTPLQPVAAAPQYQVASSTPMYPMQPNAQDIDPMAPSFVVPPTPGGSFSSPCRAEFTVQALGLHQHDSITITLLNGPQGSSISTPITSNPGSTIFTWEPSPQALQLGSSTQQACFQAKDRTGLTRNKCISVTVTGGQGCFQ</sequence>
<dbReference type="KEGG" id="gtt:GUITHDRAFT_149659"/>
<gene>
    <name evidence="1" type="ORF">GUITHDRAFT_149659</name>
</gene>
<evidence type="ECO:0000313" key="3">
    <source>
        <dbReference type="Proteomes" id="UP000011087"/>
    </source>
</evidence>